<dbReference type="InterPro" id="IPR027417">
    <property type="entry name" value="P-loop_NTPase"/>
</dbReference>
<dbReference type="InterPro" id="IPR050742">
    <property type="entry name" value="Helicase_Restrict-Modif_Enz"/>
</dbReference>
<dbReference type="Pfam" id="PF08463">
    <property type="entry name" value="EcoEI_R_C"/>
    <property type="match status" value="1"/>
</dbReference>
<evidence type="ECO:0000313" key="4">
    <source>
        <dbReference type="EMBL" id="MEO3716822.1"/>
    </source>
</evidence>
<dbReference type="Pfam" id="PF04851">
    <property type="entry name" value="ResIII"/>
    <property type="match status" value="1"/>
</dbReference>
<dbReference type="PANTHER" id="PTHR47396:SF1">
    <property type="entry name" value="ATP-DEPENDENT HELICASE IRC3-RELATED"/>
    <property type="match status" value="1"/>
</dbReference>
<evidence type="ECO:0000256" key="1">
    <source>
        <dbReference type="SAM" id="Coils"/>
    </source>
</evidence>
<dbReference type="Gene3D" id="3.90.1570.30">
    <property type="match status" value="1"/>
</dbReference>
<keyword evidence="4" id="KW-0067">ATP-binding</keyword>
<protein>
    <submittedName>
        <fullName evidence="4">DEAD/DEAH box helicase family protein</fullName>
    </submittedName>
</protein>
<keyword evidence="4" id="KW-0347">Helicase</keyword>
<dbReference type="Proteomes" id="UP001223646">
    <property type="component" value="Unassembled WGS sequence"/>
</dbReference>
<feature type="domain" description="Helicase ATP-binding" evidence="2">
    <location>
        <begin position="406"/>
        <end position="557"/>
    </location>
</feature>
<dbReference type="Gene3D" id="3.40.50.300">
    <property type="entry name" value="P-loop containing nucleotide triphosphate hydrolases"/>
    <property type="match status" value="2"/>
</dbReference>
<dbReference type="GO" id="GO:0009307">
    <property type="term" value="P:DNA restriction-modification system"/>
    <property type="evidence" value="ECO:0007669"/>
    <property type="project" value="UniProtKB-KW"/>
</dbReference>
<dbReference type="Pfam" id="PF04313">
    <property type="entry name" value="HSDR_N"/>
    <property type="match status" value="1"/>
</dbReference>
<dbReference type="PROSITE" id="PS51192">
    <property type="entry name" value="HELICASE_ATP_BIND_1"/>
    <property type="match status" value="1"/>
</dbReference>
<dbReference type="GO" id="GO:0003677">
    <property type="term" value="F:DNA binding"/>
    <property type="evidence" value="ECO:0007669"/>
    <property type="project" value="UniProtKB-KW"/>
</dbReference>
<organism evidence="4 5">
    <name type="scientific">Corynebacterium amycolatum</name>
    <dbReference type="NCBI Taxonomy" id="43765"/>
    <lineage>
        <taxon>Bacteria</taxon>
        <taxon>Bacillati</taxon>
        <taxon>Actinomycetota</taxon>
        <taxon>Actinomycetes</taxon>
        <taxon>Mycobacteriales</taxon>
        <taxon>Corynebacteriaceae</taxon>
        <taxon>Corynebacterium</taxon>
    </lineage>
</organism>
<feature type="domain" description="Helicase C-terminal" evidence="3">
    <location>
        <begin position="637"/>
        <end position="813"/>
    </location>
</feature>
<feature type="coiled-coil region" evidence="1">
    <location>
        <begin position="157"/>
        <end position="230"/>
    </location>
</feature>
<dbReference type="InterPro" id="IPR013670">
    <property type="entry name" value="EcoEI_R_C_dom"/>
</dbReference>
<accession>A0AAW9SHX8</accession>
<dbReference type="PANTHER" id="PTHR47396">
    <property type="entry name" value="TYPE I RESTRICTION ENZYME ECOKI R PROTEIN"/>
    <property type="match status" value="1"/>
</dbReference>
<comment type="caution">
    <text evidence="4">The sequence shown here is derived from an EMBL/GenBank/DDBJ whole genome shotgun (WGS) entry which is preliminary data.</text>
</comment>
<name>A0AAW9SHX8_CORAY</name>
<keyword evidence="4" id="KW-0378">Hydrolase</keyword>
<proteinExistence type="predicted"/>
<sequence length="1165" mass="129140">MAAPRTNFGFVGAAFPSLLADCRNAEAAALSNPRASAFQSRFVAERLAFHICKFLGLETEGYSFAELTGRPQFRRFVPQVIQGKITAIRKIGNIAAHGAAFFDPQLAVRSIAQLYDLLVWATANTSDKGKAALPNAPFNLDFLKEAPKQPSASKAQLDGLQRRLETSKRDALLLSKEREELHRQREEHLRQQELFRKKAAQDAEAQEQLRQELEALRKQLEEKTREELVAAQADTETVDTSNLYAISEEDTRRDIIDPMLAEAGFTAADGNLVAEFLLPSGTRADYVLLGADGKPLAVVEAKKTAASISAGREQAREYADEIEQHYGRRPVIYYTNGYEVHLWDDAAGLPEVGGYQPRAVEGYATADELYLMISKRSQRQALSEIPVDSDIAGRLYQEQMIRAVTEHYGQGHRRALLVMATGTGKTRVSIALVKLLQQAGWVKNVLFLADRTALVRQAAKNFQAHYEEAGIVNLLENPNGIGSVYVSTYQTMVGLMGAQFDSYSFDLIVVDEAHRSVYRRYRRIFDYFDSLLLGLTATPRDEVDRNTYSLFQLPKGKPTGEYGLEEATAAGYLVPYKVFSTSSVILSDGIVYDELSEEEKIEWDNKDWGTDEDGAKLAAPEGATASEINSKLVNQDTIDQVITQVLANGIKVAGADRIGKTIFFARSQAHAEKIGERLQVANPTLRTEVITHESSRSNQLIEAFESSKPGSIDIAVSVDMLDTGIDVPAVVNLVFFKPVHSKTKFWQMIGRGTRTCKNLFGEGMDKTEFYVFDYCDNFHRFSAEASSESTEGSAQKSLQERLFLARLRLIDLLGHSNTNADLADSVKTHLRNQLSQVPVNSPLVGPKTRPYLEKYLRPNSWNQLNAADIAELEDYLADLPFASAADEEFAKRFDLLILKTQEVVAEGLESVDGAVPEAARNRVMRLAENLLTKLNVPEIAAQAELLENAASESWWEGVSLEELELLRRGMRSLVRHVDRGRRNVVITDIEDEFGELQEVELPASAASFAVTESSIEQKIRELLEEHGDSLVLQKLHKAIPLTPVDVESLEQLVAEAGIGDVEELQHRLGMSLSRFVRTVIGLEEGAARAAFADLIDGANLNSVQLEFMNRVITGLVQNGIVTVSDLFNAPYNDYGSPVEVFDGSMAAVIDLKNRLEKIERSADAS</sequence>
<dbReference type="AlphaFoldDB" id="A0AAW9SHX8"/>
<dbReference type="InterPro" id="IPR006935">
    <property type="entry name" value="Helicase/UvrB_N"/>
</dbReference>
<gene>
    <name evidence="4" type="ORF">QP460_004380</name>
</gene>
<reference evidence="4" key="1">
    <citation type="submission" date="2023-05" db="EMBL/GenBank/DDBJ databases">
        <authorList>
            <person name="Du J."/>
        </authorList>
    </citation>
    <scope>NUCLEOTIDE SEQUENCE</scope>
    <source>
        <strain evidence="4">UMB1064</strain>
    </source>
</reference>
<dbReference type="InterPro" id="IPR014001">
    <property type="entry name" value="Helicase_ATP-bd"/>
</dbReference>
<dbReference type="SMART" id="SM00487">
    <property type="entry name" value="DEXDc"/>
    <property type="match status" value="1"/>
</dbReference>
<evidence type="ECO:0000259" key="2">
    <source>
        <dbReference type="PROSITE" id="PS51192"/>
    </source>
</evidence>
<dbReference type="GO" id="GO:0005829">
    <property type="term" value="C:cytosol"/>
    <property type="evidence" value="ECO:0007669"/>
    <property type="project" value="TreeGrafter"/>
</dbReference>
<dbReference type="GO" id="GO:0004386">
    <property type="term" value="F:helicase activity"/>
    <property type="evidence" value="ECO:0007669"/>
    <property type="project" value="UniProtKB-KW"/>
</dbReference>
<keyword evidence="4" id="KW-0547">Nucleotide-binding</keyword>
<reference evidence="4" key="2">
    <citation type="submission" date="2024-05" db="EMBL/GenBank/DDBJ databases">
        <authorList>
            <person name="Wolfe A."/>
        </authorList>
    </citation>
    <scope>NUCLEOTIDE SEQUENCE</scope>
    <source>
        <strain evidence="4">UMB1064</strain>
    </source>
</reference>
<dbReference type="CDD" id="cd18032">
    <property type="entry name" value="DEXHc_RE_I_III_res"/>
    <property type="match status" value="1"/>
</dbReference>
<dbReference type="GO" id="GO:0009035">
    <property type="term" value="F:type I site-specific deoxyribonuclease activity"/>
    <property type="evidence" value="ECO:0007669"/>
    <property type="project" value="UniProtKB-EC"/>
</dbReference>
<dbReference type="EMBL" id="JASOOY020000012">
    <property type="protein sequence ID" value="MEO3716822.1"/>
    <property type="molecule type" value="Genomic_DNA"/>
</dbReference>
<dbReference type="RefSeq" id="WP_284827234.1">
    <property type="nucleotide sequence ID" value="NZ_JASOOY020000012.1"/>
</dbReference>
<dbReference type="GO" id="GO:0005524">
    <property type="term" value="F:ATP binding"/>
    <property type="evidence" value="ECO:0007669"/>
    <property type="project" value="UniProtKB-KW"/>
</dbReference>
<dbReference type="Pfam" id="PF00271">
    <property type="entry name" value="Helicase_C"/>
    <property type="match status" value="1"/>
</dbReference>
<evidence type="ECO:0000313" key="5">
    <source>
        <dbReference type="Proteomes" id="UP001223646"/>
    </source>
</evidence>
<dbReference type="InterPro" id="IPR001650">
    <property type="entry name" value="Helicase_C-like"/>
</dbReference>
<dbReference type="InterPro" id="IPR007409">
    <property type="entry name" value="Restrct_endonuc_type1_HsdR_N"/>
</dbReference>
<keyword evidence="1" id="KW-0175">Coiled coil</keyword>
<dbReference type="PROSITE" id="PS51194">
    <property type="entry name" value="HELICASE_CTER"/>
    <property type="match status" value="1"/>
</dbReference>
<dbReference type="SUPFAM" id="SSF52540">
    <property type="entry name" value="P-loop containing nucleoside triphosphate hydrolases"/>
    <property type="match status" value="1"/>
</dbReference>
<dbReference type="CDD" id="cd18799">
    <property type="entry name" value="SF2_C_EcoAI-like"/>
    <property type="match status" value="1"/>
</dbReference>
<evidence type="ECO:0000259" key="3">
    <source>
        <dbReference type="PROSITE" id="PS51194"/>
    </source>
</evidence>